<dbReference type="EMBL" id="RQXX01000003">
    <property type="protein sequence ID" value="RVV97809.1"/>
    <property type="molecule type" value="Genomic_DNA"/>
</dbReference>
<comment type="caution">
    <text evidence="2">The sequence shown here is derived from an EMBL/GenBank/DDBJ whole genome shotgun (WGS) entry which is preliminary data.</text>
</comment>
<dbReference type="OrthoDB" id="8361570at2"/>
<dbReference type="PROSITE" id="PS51257">
    <property type="entry name" value="PROKAR_LIPOPROTEIN"/>
    <property type="match status" value="1"/>
</dbReference>
<evidence type="ECO:0000313" key="2">
    <source>
        <dbReference type="EMBL" id="RVV97809.1"/>
    </source>
</evidence>
<evidence type="ECO:0000313" key="3">
    <source>
        <dbReference type="Proteomes" id="UP000285908"/>
    </source>
</evidence>
<dbReference type="Proteomes" id="UP000285908">
    <property type="component" value="Unassembled WGS sequence"/>
</dbReference>
<sequence length="177" mass="18292">MLRWLCLGGALMTVVACTQAEVTTPPVAIQPKAPGAVGIDVYARDRAAGNPVPRFRGQETLIVRTTGKTAGGGFGELTGVPCTLDSGLYTASLRTPANVNVPDYGPNSPALFIRCVHPDGRSGSTTINTFNVTARERGNAAAGTGLLGAIVIGAVNAANTNPEKDEFKYPAVTIPLK</sequence>
<dbReference type="AlphaFoldDB" id="A0A438AGH7"/>
<keyword evidence="1" id="KW-0732">Signal</keyword>
<protein>
    <recommendedName>
        <fullName evidence="4">Lipoprotein</fullName>
    </recommendedName>
</protein>
<gene>
    <name evidence="2" type="ORF">EKE94_10010</name>
</gene>
<keyword evidence="3" id="KW-1185">Reference proteome</keyword>
<reference evidence="2 3" key="1">
    <citation type="submission" date="2018-11" db="EMBL/GenBank/DDBJ databases">
        <title>Mesobaculum littorinae gen. nov., sp. nov., isolated from Littorina scabra that represents a novel genus of the order Rhodobacteraceae.</title>
        <authorList>
            <person name="Li F."/>
        </authorList>
    </citation>
    <scope>NUCLEOTIDE SEQUENCE [LARGE SCALE GENOMIC DNA]</scope>
    <source>
        <strain evidence="2 3">M0103</strain>
    </source>
</reference>
<dbReference type="RefSeq" id="WP_127906474.1">
    <property type="nucleotide sequence ID" value="NZ_RQXX01000003.1"/>
</dbReference>
<organism evidence="2 3">
    <name type="scientific">Mesobaculum littorinae</name>
    <dbReference type="NCBI Taxonomy" id="2486419"/>
    <lineage>
        <taxon>Bacteria</taxon>
        <taxon>Pseudomonadati</taxon>
        <taxon>Pseudomonadota</taxon>
        <taxon>Alphaproteobacteria</taxon>
        <taxon>Rhodobacterales</taxon>
        <taxon>Roseobacteraceae</taxon>
        <taxon>Mesobaculum</taxon>
    </lineage>
</organism>
<evidence type="ECO:0000256" key="1">
    <source>
        <dbReference type="SAM" id="SignalP"/>
    </source>
</evidence>
<feature type="signal peptide" evidence="1">
    <location>
        <begin position="1"/>
        <end position="20"/>
    </location>
</feature>
<proteinExistence type="predicted"/>
<feature type="chain" id="PRO_5019114869" description="Lipoprotein" evidence="1">
    <location>
        <begin position="21"/>
        <end position="177"/>
    </location>
</feature>
<accession>A0A438AGH7</accession>
<name>A0A438AGH7_9RHOB</name>
<evidence type="ECO:0008006" key="4">
    <source>
        <dbReference type="Google" id="ProtNLM"/>
    </source>
</evidence>